<dbReference type="PANTHER" id="PTHR35004:SF8">
    <property type="entry name" value="TRANSPOSASE RV3428C-RELATED"/>
    <property type="match status" value="1"/>
</dbReference>
<dbReference type="InterPro" id="IPR012337">
    <property type="entry name" value="RNaseH-like_sf"/>
</dbReference>
<evidence type="ECO:0000313" key="6">
    <source>
        <dbReference type="Proteomes" id="UP001219066"/>
    </source>
</evidence>
<name>A0AAX3SM89_9BURK</name>
<reference evidence="4" key="1">
    <citation type="submission" date="2023-03" db="EMBL/GenBank/DDBJ databases">
        <title>Synergistic degradation of erythromycin by symbiotic bacteria Ery-6A and Ery-6B and application in simulated water remediation.</title>
        <authorList>
            <person name="Xu S."/>
        </authorList>
    </citation>
    <scope>NUCLEOTIDE SEQUENCE</scope>
    <source>
        <strain evidence="4">Ery-6A</strain>
    </source>
</reference>
<dbReference type="Proteomes" id="UP001219066">
    <property type="component" value="Chromosome"/>
</dbReference>
<proteinExistence type="inferred from homology"/>
<accession>A0AAX3SM89</accession>
<organism evidence="4 6">
    <name type="scientific">Delftia tsuruhatensis</name>
    <dbReference type="NCBI Taxonomy" id="180282"/>
    <lineage>
        <taxon>Bacteria</taxon>
        <taxon>Pseudomonadati</taxon>
        <taxon>Pseudomonadota</taxon>
        <taxon>Betaproteobacteria</taxon>
        <taxon>Burkholderiales</taxon>
        <taxon>Comamonadaceae</taxon>
        <taxon>Delftia</taxon>
    </lineage>
</organism>
<evidence type="ECO:0000259" key="2">
    <source>
        <dbReference type="PROSITE" id="PS50532"/>
    </source>
</evidence>
<dbReference type="SUPFAM" id="SSF53098">
    <property type="entry name" value="Ribonuclease H-like"/>
    <property type="match status" value="1"/>
</dbReference>
<dbReference type="Pfam" id="PF22483">
    <property type="entry name" value="Mu-transpos_C_2"/>
    <property type="match status" value="1"/>
</dbReference>
<dbReference type="PROSITE" id="PS50532">
    <property type="entry name" value="HTH_IS408"/>
    <property type="match status" value="1"/>
</dbReference>
<dbReference type="InterPro" id="IPR017895">
    <property type="entry name" value="HTH_IS408/IS1162_type"/>
</dbReference>
<dbReference type="Gene3D" id="3.30.420.10">
    <property type="entry name" value="Ribonuclease H-like superfamily/Ribonuclease H"/>
    <property type="match status" value="1"/>
</dbReference>
<dbReference type="InterPro" id="IPR036397">
    <property type="entry name" value="RNaseH_sf"/>
</dbReference>
<dbReference type="InterPro" id="IPR001584">
    <property type="entry name" value="Integrase_cat-core"/>
</dbReference>
<dbReference type="NCBIfam" id="NF033546">
    <property type="entry name" value="transpos_IS21"/>
    <property type="match status" value="1"/>
</dbReference>
<evidence type="ECO:0000259" key="3">
    <source>
        <dbReference type="PROSITE" id="PS50994"/>
    </source>
</evidence>
<dbReference type="EMBL" id="CP120956">
    <property type="protein sequence ID" value="WFF81247.1"/>
    <property type="molecule type" value="Genomic_DNA"/>
</dbReference>
<dbReference type="PROSITE" id="PS50994">
    <property type="entry name" value="INTEGRASE"/>
    <property type="match status" value="1"/>
</dbReference>
<dbReference type="EMBL" id="CP120956">
    <property type="protein sequence ID" value="WFF82242.1"/>
    <property type="molecule type" value="Genomic_DNA"/>
</dbReference>
<evidence type="ECO:0000256" key="1">
    <source>
        <dbReference type="ARBA" id="ARBA00009277"/>
    </source>
</evidence>
<sequence length="507" mass="57133">MPKQQLSLRMIKDVLRLKWHAQLSHEQVAATLKISKGVVAKYVGLATAAGLDWGTVQDWSEQQLSTALQPRSAAALSVVVPDWGRIHRELDRKGVTLMLLWQEYVQANPKGRTWRYTQFCEHYKAFAATLKRSMRQHRRAGEKMFIDYAGSTVPLSDGARAQIFVSAMAASSCVFACATPTQRLDDWIEGMVRALHFYQGVPALVVPDNATAVIASADRYEPRANDTVQDFARYYGTSVLPARPRSPKDKATAESSVQVIGRWVLARLRHHRFDTVAQVDAAIARLLPSVNERPFQKLPGSRASVFAELDAPALMPLPPQRYELARFKTVKVHIDYHVEVDGHRYSVPHALVGQTLEARLTKHAVELLLRAQRVAAHIRSDRRGGFTTVEAHMPAAHRAQLQWTPQRLIEWGQQIGMACGELVTRLLQTYKHPEHGYRSCLGLLSLSRRYGRERLEAACERALALGTVRYRHVRDLLANNRDLLAQEAPAEWTSPVHANVRGPDYYQ</sequence>
<dbReference type="RefSeq" id="WP_088167130.1">
    <property type="nucleotide sequence ID" value="NZ_CP120956.1"/>
</dbReference>
<feature type="domain" description="Integrase catalytic" evidence="3">
    <location>
        <begin position="135"/>
        <end position="326"/>
    </location>
</feature>
<evidence type="ECO:0000313" key="4">
    <source>
        <dbReference type="EMBL" id="WFF81247.1"/>
    </source>
</evidence>
<dbReference type="AlphaFoldDB" id="A0AAX3SM89"/>
<feature type="domain" description="HTH IS408-type" evidence="2">
    <location>
        <begin position="11"/>
        <end position="90"/>
    </location>
</feature>
<dbReference type="InterPro" id="IPR054353">
    <property type="entry name" value="IstA-like_C"/>
</dbReference>
<protein>
    <submittedName>
        <fullName evidence="4">IS21 family transposase</fullName>
    </submittedName>
</protein>
<dbReference type="PANTHER" id="PTHR35004">
    <property type="entry name" value="TRANSPOSASE RV3428C-RELATED"/>
    <property type="match status" value="1"/>
</dbReference>
<comment type="similarity">
    <text evidence="1">Belongs to the transposase IS21/IS408/IS1162 family.</text>
</comment>
<gene>
    <name evidence="4" type="primary">istA</name>
    <name evidence="4" type="ORF">PYR84_00850</name>
    <name evidence="5" type="ORF">PYR84_05995</name>
</gene>
<dbReference type="GO" id="GO:0003676">
    <property type="term" value="F:nucleic acid binding"/>
    <property type="evidence" value="ECO:0007669"/>
    <property type="project" value="InterPro"/>
</dbReference>
<evidence type="ECO:0000313" key="5">
    <source>
        <dbReference type="EMBL" id="WFF82242.1"/>
    </source>
</evidence>
<dbReference type="GO" id="GO:0015074">
    <property type="term" value="P:DNA integration"/>
    <property type="evidence" value="ECO:0007669"/>
    <property type="project" value="InterPro"/>
</dbReference>